<comment type="caution">
    <text evidence="2">The sequence shown here is derived from an EMBL/GenBank/DDBJ whole genome shotgun (WGS) entry which is preliminary data.</text>
</comment>
<feature type="chain" id="PRO_5012686124" evidence="1">
    <location>
        <begin position="19"/>
        <end position="73"/>
    </location>
</feature>
<keyword evidence="1" id="KW-0732">Signal</keyword>
<evidence type="ECO:0000313" key="2">
    <source>
        <dbReference type="EMBL" id="OPJ87763.1"/>
    </source>
</evidence>
<reference evidence="2 3" key="1">
    <citation type="submission" date="2016-02" db="EMBL/GenBank/DDBJ databases">
        <title>Band-tailed pigeon sequencing and assembly.</title>
        <authorList>
            <person name="Soares A.E."/>
            <person name="Novak B.J."/>
            <person name="Rice E.S."/>
            <person name="O'Connell B."/>
            <person name="Chang D."/>
            <person name="Weber S."/>
            <person name="Shapiro B."/>
        </authorList>
    </citation>
    <scope>NUCLEOTIDE SEQUENCE [LARGE SCALE GENOMIC DNA]</scope>
    <source>
        <strain evidence="2">BTP2013</strain>
        <tissue evidence="2">Blood</tissue>
    </source>
</reference>
<dbReference type="Proteomes" id="UP000190648">
    <property type="component" value="Unassembled WGS sequence"/>
</dbReference>
<keyword evidence="3" id="KW-1185">Reference proteome</keyword>
<dbReference type="EMBL" id="LSYS01001700">
    <property type="protein sequence ID" value="OPJ87763.1"/>
    <property type="molecule type" value="Genomic_DNA"/>
</dbReference>
<protein>
    <submittedName>
        <fullName evidence="2">Uncharacterized protein</fullName>
    </submittedName>
</protein>
<dbReference type="AlphaFoldDB" id="A0A1V4KTG9"/>
<feature type="signal peptide" evidence="1">
    <location>
        <begin position="1"/>
        <end position="18"/>
    </location>
</feature>
<evidence type="ECO:0000256" key="1">
    <source>
        <dbReference type="SAM" id="SignalP"/>
    </source>
</evidence>
<organism evidence="2 3">
    <name type="scientific">Patagioenas fasciata monilis</name>
    <dbReference type="NCBI Taxonomy" id="372326"/>
    <lineage>
        <taxon>Eukaryota</taxon>
        <taxon>Metazoa</taxon>
        <taxon>Chordata</taxon>
        <taxon>Craniata</taxon>
        <taxon>Vertebrata</taxon>
        <taxon>Euteleostomi</taxon>
        <taxon>Archelosauria</taxon>
        <taxon>Archosauria</taxon>
        <taxon>Dinosauria</taxon>
        <taxon>Saurischia</taxon>
        <taxon>Theropoda</taxon>
        <taxon>Coelurosauria</taxon>
        <taxon>Aves</taxon>
        <taxon>Neognathae</taxon>
        <taxon>Neoaves</taxon>
        <taxon>Columbimorphae</taxon>
        <taxon>Columbiformes</taxon>
        <taxon>Columbidae</taxon>
        <taxon>Patagioenas</taxon>
    </lineage>
</organism>
<evidence type="ECO:0000313" key="3">
    <source>
        <dbReference type="Proteomes" id="UP000190648"/>
    </source>
</evidence>
<gene>
    <name evidence="2" type="ORF">AV530_001167</name>
</gene>
<sequence length="73" mass="8257">MEFLWFTWILWLLTKGLCGPGINFKTAIDPSGSAEAENTCSAPQRCRNFWSNLICFGSSKKRAELADLGLEWE</sequence>
<proteinExistence type="predicted"/>
<name>A0A1V4KTG9_PATFA</name>
<accession>A0A1V4KTG9</accession>